<keyword evidence="1" id="KW-0812">Transmembrane</keyword>
<protein>
    <submittedName>
        <fullName evidence="2">Uncharacterized protein</fullName>
    </submittedName>
</protein>
<dbReference type="OrthoDB" id="410267at2759"/>
<evidence type="ECO:0000256" key="1">
    <source>
        <dbReference type="SAM" id="Phobius"/>
    </source>
</evidence>
<gene>
    <name evidence="2" type="ORF">AFUS01_LOCUS33900</name>
</gene>
<feature type="transmembrane region" description="Helical" evidence="1">
    <location>
        <begin position="15"/>
        <end position="41"/>
    </location>
</feature>
<keyword evidence="3" id="KW-1185">Reference proteome</keyword>
<feature type="non-terminal residue" evidence="2">
    <location>
        <position position="1"/>
    </location>
</feature>
<accession>A0A8J2LIP6</accession>
<dbReference type="AlphaFoldDB" id="A0A8J2LIP6"/>
<evidence type="ECO:0000313" key="2">
    <source>
        <dbReference type="EMBL" id="CAG7823699.1"/>
    </source>
</evidence>
<reference evidence="2" key="1">
    <citation type="submission" date="2021-06" db="EMBL/GenBank/DDBJ databases">
        <authorList>
            <person name="Hodson N. C."/>
            <person name="Mongue J. A."/>
            <person name="Jaron S. K."/>
        </authorList>
    </citation>
    <scope>NUCLEOTIDE SEQUENCE</scope>
</reference>
<evidence type="ECO:0000313" key="3">
    <source>
        <dbReference type="Proteomes" id="UP000708208"/>
    </source>
</evidence>
<keyword evidence="1" id="KW-0472">Membrane</keyword>
<name>A0A8J2LIP6_9HEXA</name>
<sequence length="151" mass="16586">LVIVGSFSYVTTSGAYWTFVISMWVLTFCYGGGFGTIPALLTDRFGPQNTGPCHGVILVSWSIAAVGGGMMFITVFNLVIAAGYTPHDPYPYNVNSWWILAFICVGWICLIFVTPTEKDIQFRTKSQEVCKKIVSCACTSSRKKVGNTFNI</sequence>
<comment type="caution">
    <text evidence="2">The sequence shown here is derived from an EMBL/GenBank/DDBJ whole genome shotgun (WGS) entry which is preliminary data.</text>
</comment>
<proteinExistence type="predicted"/>
<dbReference type="Proteomes" id="UP000708208">
    <property type="component" value="Unassembled WGS sequence"/>
</dbReference>
<keyword evidence="1" id="KW-1133">Transmembrane helix</keyword>
<organism evidence="2 3">
    <name type="scientific">Allacma fusca</name>
    <dbReference type="NCBI Taxonomy" id="39272"/>
    <lineage>
        <taxon>Eukaryota</taxon>
        <taxon>Metazoa</taxon>
        <taxon>Ecdysozoa</taxon>
        <taxon>Arthropoda</taxon>
        <taxon>Hexapoda</taxon>
        <taxon>Collembola</taxon>
        <taxon>Symphypleona</taxon>
        <taxon>Sminthuridae</taxon>
        <taxon>Allacma</taxon>
    </lineage>
</organism>
<feature type="transmembrane region" description="Helical" evidence="1">
    <location>
        <begin position="96"/>
        <end position="115"/>
    </location>
</feature>
<feature type="transmembrane region" description="Helical" evidence="1">
    <location>
        <begin position="53"/>
        <end position="84"/>
    </location>
</feature>
<dbReference type="EMBL" id="CAJVCH010530337">
    <property type="protein sequence ID" value="CAG7823699.1"/>
    <property type="molecule type" value="Genomic_DNA"/>
</dbReference>